<name>A0ABT3BGV6_9RHOB</name>
<dbReference type="EMBL" id="JALIEB010000010">
    <property type="protein sequence ID" value="MCV3272812.1"/>
    <property type="molecule type" value="Genomic_DNA"/>
</dbReference>
<sequence length="259" mass="28293">MKNILVASDLSDRSRQAVRRGVELSARTGARLTVLHVVDAAMPEPLSGSVKTDATRLLAQEVAEDAGTRSIAHEIKVVIGDTVEEIHQIAEEIEADLLIVGLHRRRVFLDHIKETTMEHLIRASARPVLLVARDVTGPYSRVLGGVDLSSVCASGLHKIEMVAPGAELTLFHAHEVSFREEAERDYETWQAVSELPDGLPDPVFVEAKARDALTDIMAEDDYDLLVIGAYTRSNAGRYILGGFSSGLIRQPPCDLLLAK</sequence>
<dbReference type="CDD" id="cd00293">
    <property type="entry name" value="USP-like"/>
    <property type="match status" value="2"/>
</dbReference>
<evidence type="ECO:0000256" key="3">
    <source>
        <dbReference type="ARBA" id="ARBA00022840"/>
    </source>
</evidence>
<dbReference type="SUPFAM" id="SSF52402">
    <property type="entry name" value="Adenine nucleotide alpha hydrolases-like"/>
    <property type="match status" value="2"/>
</dbReference>
<dbReference type="PRINTS" id="PR01438">
    <property type="entry name" value="UNVRSLSTRESS"/>
</dbReference>
<dbReference type="Proteomes" id="UP001208690">
    <property type="component" value="Unassembled WGS sequence"/>
</dbReference>
<comment type="similarity">
    <text evidence="1">Belongs to the universal stress protein A family.</text>
</comment>
<dbReference type="Gene3D" id="3.40.50.12370">
    <property type="match status" value="1"/>
</dbReference>
<proteinExistence type="inferred from homology"/>
<keyword evidence="2" id="KW-0547">Nucleotide-binding</keyword>
<evidence type="ECO:0000256" key="2">
    <source>
        <dbReference type="ARBA" id="ARBA00022741"/>
    </source>
</evidence>
<evidence type="ECO:0000313" key="6">
    <source>
        <dbReference type="Proteomes" id="UP001208690"/>
    </source>
</evidence>
<feature type="domain" description="UspA" evidence="4">
    <location>
        <begin position="156"/>
        <end position="258"/>
    </location>
</feature>
<gene>
    <name evidence="5" type="ORF">MUB52_15365</name>
</gene>
<reference evidence="5 6" key="1">
    <citation type="submission" date="2022-04" db="EMBL/GenBank/DDBJ databases">
        <title>Roseobacter sp. WL0113 is a bacterium isolated from neritic sediment.</title>
        <authorList>
            <person name="Wang L."/>
            <person name="He W."/>
            <person name="Zhang D.-F."/>
        </authorList>
    </citation>
    <scope>NUCLEOTIDE SEQUENCE [LARGE SCALE GENOMIC DNA]</scope>
    <source>
        <strain evidence="5 6">WL0113</strain>
    </source>
</reference>
<dbReference type="InterPro" id="IPR006015">
    <property type="entry name" value="Universal_stress_UspA"/>
</dbReference>
<keyword evidence="6" id="KW-1185">Reference proteome</keyword>
<dbReference type="Pfam" id="PF00582">
    <property type="entry name" value="Usp"/>
    <property type="match status" value="2"/>
</dbReference>
<keyword evidence="3" id="KW-0067">ATP-binding</keyword>
<organism evidence="5 6">
    <name type="scientific">Roseobacter sinensis</name>
    <dbReference type="NCBI Taxonomy" id="2931391"/>
    <lineage>
        <taxon>Bacteria</taxon>
        <taxon>Pseudomonadati</taxon>
        <taxon>Pseudomonadota</taxon>
        <taxon>Alphaproteobacteria</taxon>
        <taxon>Rhodobacterales</taxon>
        <taxon>Roseobacteraceae</taxon>
        <taxon>Roseobacter</taxon>
    </lineage>
</organism>
<dbReference type="PANTHER" id="PTHR46268">
    <property type="entry name" value="STRESS RESPONSE PROTEIN NHAX"/>
    <property type="match status" value="1"/>
</dbReference>
<dbReference type="RefSeq" id="WP_263845130.1">
    <property type="nucleotide sequence ID" value="NZ_JALIEB010000010.1"/>
</dbReference>
<protein>
    <submittedName>
        <fullName evidence="5">Universal stress protein</fullName>
    </submittedName>
</protein>
<accession>A0ABT3BGV6</accession>
<evidence type="ECO:0000313" key="5">
    <source>
        <dbReference type="EMBL" id="MCV3272812.1"/>
    </source>
</evidence>
<comment type="caution">
    <text evidence="5">The sequence shown here is derived from an EMBL/GenBank/DDBJ whole genome shotgun (WGS) entry which is preliminary data.</text>
</comment>
<dbReference type="PANTHER" id="PTHR46268:SF27">
    <property type="entry name" value="UNIVERSAL STRESS PROTEIN RV2623"/>
    <property type="match status" value="1"/>
</dbReference>
<dbReference type="InterPro" id="IPR006016">
    <property type="entry name" value="UspA"/>
</dbReference>
<feature type="domain" description="UspA" evidence="4">
    <location>
        <begin position="1"/>
        <end position="131"/>
    </location>
</feature>
<evidence type="ECO:0000259" key="4">
    <source>
        <dbReference type="Pfam" id="PF00582"/>
    </source>
</evidence>
<evidence type="ECO:0000256" key="1">
    <source>
        <dbReference type="ARBA" id="ARBA00008791"/>
    </source>
</evidence>